<name>A0AAE0GAZ8_9CHLO</name>
<keyword evidence="3" id="KW-1185">Reference proteome</keyword>
<dbReference type="Pfam" id="PF13516">
    <property type="entry name" value="LRR_6"/>
    <property type="match status" value="1"/>
</dbReference>
<organism evidence="2 3">
    <name type="scientific">Cymbomonas tetramitiformis</name>
    <dbReference type="NCBI Taxonomy" id="36881"/>
    <lineage>
        <taxon>Eukaryota</taxon>
        <taxon>Viridiplantae</taxon>
        <taxon>Chlorophyta</taxon>
        <taxon>Pyramimonadophyceae</taxon>
        <taxon>Pyramimonadales</taxon>
        <taxon>Pyramimonadaceae</taxon>
        <taxon>Cymbomonas</taxon>
    </lineage>
</organism>
<accession>A0AAE0GAZ8</accession>
<dbReference type="SMART" id="SM00368">
    <property type="entry name" value="LRR_RI"/>
    <property type="match status" value="2"/>
</dbReference>
<dbReference type="InterPro" id="IPR001611">
    <property type="entry name" value="Leu-rich_rpt"/>
</dbReference>
<comment type="caution">
    <text evidence="2">The sequence shown here is derived from an EMBL/GenBank/DDBJ whole genome shotgun (WGS) entry which is preliminary data.</text>
</comment>
<dbReference type="GO" id="GO:0005930">
    <property type="term" value="C:axoneme"/>
    <property type="evidence" value="ECO:0007669"/>
    <property type="project" value="UniProtKB-SubCell"/>
</dbReference>
<evidence type="ECO:0000256" key="1">
    <source>
        <dbReference type="ARBA" id="ARBA00004430"/>
    </source>
</evidence>
<dbReference type="AlphaFoldDB" id="A0AAE0GAZ8"/>
<dbReference type="InterPro" id="IPR032675">
    <property type="entry name" value="LRR_dom_sf"/>
</dbReference>
<gene>
    <name evidence="2" type="ORF">CYMTET_17039</name>
</gene>
<dbReference type="EMBL" id="LGRX02007526">
    <property type="protein sequence ID" value="KAK3274796.1"/>
    <property type="molecule type" value="Genomic_DNA"/>
</dbReference>
<comment type="subcellular location">
    <subcellularLocation>
        <location evidence="1">Cytoplasm</location>
        <location evidence="1">Cytoskeleton</location>
        <location evidence="1">Cilium axoneme</location>
    </subcellularLocation>
</comment>
<evidence type="ECO:0000313" key="2">
    <source>
        <dbReference type="EMBL" id="KAK3274796.1"/>
    </source>
</evidence>
<dbReference type="SUPFAM" id="SSF52047">
    <property type="entry name" value="RNI-like"/>
    <property type="match status" value="1"/>
</dbReference>
<protein>
    <submittedName>
        <fullName evidence="2">Uncharacterized protein</fullName>
    </submittedName>
</protein>
<evidence type="ECO:0000313" key="3">
    <source>
        <dbReference type="Proteomes" id="UP001190700"/>
    </source>
</evidence>
<dbReference type="Proteomes" id="UP001190700">
    <property type="component" value="Unassembled WGS sequence"/>
</dbReference>
<reference evidence="2 3" key="1">
    <citation type="journal article" date="2015" name="Genome Biol. Evol.">
        <title>Comparative Genomics of a Bacterivorous Green Alga Reveals Evolutionary Causalities and Consequences of Phago-Mixotrophic Mode of Nutrition.</title>
        <authorList>
            <person name="Burns J.A."/>
            <person name="Paasch A."/>
            <person name="Narechania A."/>
            <person name="Kim E."/>
        </authorList>
    </citation>
    <scope>NUCLEOTIDE SEQUENCE [LARGE SCALE GENOMIC DNA]</scope>
    <source>
        <strain evidence="2 3">PLY_AMNH</strain>
    </source>
</reference>
<sequence>MSSQVLTWTRTCPISEVTFWKSRLHNELIELTVEHGDDGIGAEGAEALAEALKSADCKLHMLNLTGNGIGGDGAKALAEAVKSADCKLDTLDLS</sequence>
<proteinExistence type="predicted"/>
<dbReference type="Gene3D" id="3.80.10.10">
    <property type="entry name" value="Ribonuclease Inhibitor"/>
    <property type="match status" value="1"/>
</dbReference>